<dbReference type="SUPFAM" id="SSF55298">
    <property type="entry name" value="YjgF-like"/>
    <property type="match status" value="1"/>
</dbReference>
<proteinExistence type="inferred from homology"/>
<dbReference type="InterPro" id="IPR006175">
    <property type="entry name" value="YjgF/YER057c/UK114"/>
</dbReference>
<dbReference type="AlphaFoldDB" id="A0A5C8PCM0"/>
<dbReference type="OrthoDB" id="9799840at2"/>
<dbReference type="PANTHER" id="PTHR11803:SF58">
    <property type="entry name" value="PROTEIN HMF1-RELATED"/>
    <property type="match status" value="1"/>
</dbReference>
<evidence type="ECO:0000313" key="2">
    <source>
        <dbReference type="EMBL" id="TXL71329.1"/>
    </source>
</evidence>
<evidence type="ECO:0000313" key="3">
    <source>
        <dbReference type="Proteomes" id="UP000321638"/>
    </source>
</evidence>
<organism evidence="2 3">
    <name type="scientific">Vineibacter terrae</name>
    <dbReference type="NCBI Taxonomy" id="2586908"/>
    <lineage>
        <taxon>Bacteria</taxon>
        <taxon>Pseudomonadati</taxon>
        <taxon>Pseudomonadota</taxon>
        <taxon>Alphaproteobacteria</taxon>
        <taxon>Hyphomicrobiales</taxon>
        <taxon>Vineibacter</taxon>
    </lineage>
</organism>
<gene>
    <name evidence="2" type="ORF">FHP25_30680</name>
</gene>
<comment type="similarity">
    <text evidence="1">Belongs to the RutC family.</text>
</comment>
<sequence>MALKRHNPKGVALMGRYSHAVELSPGQRVIYASGQVGVDSKGKIAAGIEKQCDLVWKNIGAILRSAGMTYGDIVKINGYLTDARFIGAYRSVRDKYVHDPMPASTLVLVTGLASPDMLVEVEVVAART</sequence>
<keyword evidence="3" id="KW-1185">Reference proteome</keyword>
<comment type="caution">
    <text evidence="2">The sequence shown here is derived from an EMBL/GenBank/DDBJ whole genome shotgun (WGS) entry which is preliminary data.</text>
</comment>
<dbReference type="GO" id="GO:0005829">
    <property type="term" value="C:cytosol"/>
    <property type="evidence" value="ECO:0007669"/>
    <property type="project" value="TreeGrafter"/>
</dbReference>
<dbReference type="InterPro" id="IPR035959">
    <property type="entry name" value="RutC-like_sf"/>
</dbReference>
<dbReference type="RefSeq" id="WP_147850817.1">
    <property type="nucleotide sequence ID" value="NZ_VDUZ01000045.1"/>
</dbReference>
<reference evidence="2 3" key="1">
    <citation type="submission" date="2019-06" db="EMBL/GenBank/DDBJ databases">
        <title>New taxonomy in bacterial strain CC-CFT640, isolated from vineyard.</title>
        <authorList>
            <person name="Lin S.-Y."/>
            <person name="Tsai C.-F."/>
            <person name="Young C.-C."/>
        </authorList>
    </citation>
    <scope>NUCLEOTIDE SEQUENCE [LARGE SCALE GENOMIC DNA]</scope>
    <source>
        <strain evidence="2 3">CC-CFT640</strain>
    </source>
</reference>
<name>A0A5C8PCM0_9HYPH</name>
<protein>
    <submittedName>
        <fullName evidence="2">RidA family protein</fullName>
    </submittedName>
</protein>
<evidence type="ECO:0000256" key="1">
    <source>
        <dbReference type="ARBA" id="ARBA00010552"/>
    </source>
</evidence>
<accession>A0A5C8PCM0</accession>
<dbReference type="PANTHER" id="PTHR11803">
    <property type="entry name" value="2-IMINOBUTANOATE/2-IMINOPROPANOATE DEAMINASE RIDA"/>
    <property type="match status" value="1"/>
</dbReference>
<dbReference type="Pfam" id="PF01042">
    <property type="entry name" value="Ribonuc_L-PSP"/>
    <property type="match status" value="1"/>
</dbReference>
<dbReference type="Proteomes" id="UP000321638">
    <property type="component" value="Unassembled WGS sequence"/>
</dbReference>
<dbReference type="GO" id="GO:0019239">
    <property type="term" value="F:deaminase activity"/>
    <property type="evidence" value="ECO:0007669"/>
    <property type="project" value="TreeGrafter"/>
</dbReference>
<dbReference type="Gene3D" id="3.30.1330.40">
    <property type="entry name" value="RutC-like"/>
    <property type="match status" value="1"/>
</dbReference>
<dbReference type="EMBL" id="VDUZ01000045">
    <property type="protein sequence ID" value="TXL71329.1"/>
    <property type="molecule type" value="Genomic_DNA"/>
</dbReference>